<feature type="region of interest" description="Disordered" evidence="1">
    <location>
        <begin position="372"/>
        <end position="410"/>
    </location>
</feature>
<feature type="region of interest" description="Disordered" evidence="1">
    <location>
        <begin position="43"/>
        <end position="64"/>
    </location>
</feature>
<proteinExistence type="predicted"/>
<dbReference type="Gene3D" id="3.80.10.10">
    <property type="entry name" value="Ribonuclease Inhibitor"/>
    <property type="match status" value="1"/>
</dbReference>
<evidence type="ECO:0000313" key="3">
    <source>
        <dbReference type="Proteomes" id="UP000723463"/>
    </source>
</evidence>
<evidence type="ECO:0000256" key="1">
    <source>
        <dbReference type="SAM" id="MobiDB-lite"/>
    </source>
</evidence>
<organism evidence="2 3">
    <name type="scientific">Mortierella hygrophila</name>
    <dbReference type="NCBI Taxonomy" id="979708"/>
    <lineage>
        <taxon>Eukaryota</taxon>
        <taxon>Fungi</taxon>
        <taxon>Fungi incertae sedis</taxon>
        <taxon>Mucoromycota</taxon>
        <taxon>Mortierellomycotina</taxon>
        <taxon>Mortierellomycetes</taxon>
        <taxon>Mortierellales</taxon>
        <taxon>Mortierellaceae</taxon>
        <taxon>Mortierella</taxon>
    </lineage>
</organism>
<sequence length="476" mass="53665">MRSKYSADALRYLKRHIHRVREVKVQAKALVFPVNSMIRRPHHPYDQTTTTTYSAHSTTSGTASDPISLFSPDPSVLPQMSRLASIDHNTDDLAKGGQYFLKVEYSEYKAMPRLAWFLQSHMALTSVHLNVSNIKSFVYAHMLIQPISSLTSLKELDLNFRMPPLSWVSFVQSVFNRLPVSIEWVLSNFDPIAGAVAKNRLHLRSLDNCCLAAVHIVGVLRPHTLTNLRNNEDCLASAVNSILRKVSTNHYRSVTEIRIEKSPHVGGSVVQAILWNCTALQHLLIRGDPPISTRLKHLVEDEWVCRGLRNLEITVELRQVITSAVDMSEVPGVHEPTWIILEKFYRQLGALSEIEVLNLGIKSKEMQWLETSSRPRITAGRRPQAQLGQDDSNEKDDDDNRSADEDDIDPSKLNFKALRANSADASFPALLYLGKGMSEVREMRGYLSWPGGLRNLRELRGHVQAMTTETSMTVGQ</sequence>
<keyword evidence="3" id="KW-1185">Reference proteome</keyword>
<dbReference type="InterPro" id="IPR032675">
    <property type="entry name" value="LRR_dom_sf"/>
</dbReference>
<accession>A0A9P6JZR6</accession>
<comment type="caution">
    <text evidence="2">The sequence shown here is derived from an EMBL/GenBank/DDBJ whole genome shotgun (WGS) entry which is preliminary data.</text>
</comment>
<dbReference type="Proteomes" id="UP000723463">
    <property type="component" value="Unassembled WGS sequence"/>
</dbReference>
<protein>
    <submittedName>
        <fullName evidence="2">Uncharacterized protein</fullName>
    </submittedName>
</protein>
<reference evidence="2" key="1">
    <citation type="journal article" date="2020" name="Fungal Divers.">
        <title>Resolving the Mortierellaceae phylogeny through synthesis of multi-gene phylogenetics and phylogenomics.</title>
        <authorList>
            <person name="Vandepol N."/>
            <person name="Liber J."/>
            <person name="Desiro A."/>
            <person name="Na H."/>
            <person name="Kennedy M."/>
            <person name="Barry K."/>
            <person name="Grigoriev I.V."/>
            <person name="Miller A.N."/>
            <person name="O'Donnell K."/>
            <person name="Stajich J.E."/>
            <person name="Bonito G."/>
        </authorList>
    </citation>
    <scope>NUCLEOTIDE SEQUENCE</scope>
    <source>
        <strain evidence="2">NRRL 2591</strain>
    </source>
</reference>
<dbReference type="AlphaFoldDB" id="A0A9P6JZR6"/>
<dbReference type="EMBL" id="JAAAXW010000236">
    <property type="protein sequence ID" value="KAF9539626.1"/>
    <property type="molecule type" value="Genomic_DNA"/>
</dbReference>
<feature type="compositionally biased region" description="Low complexity" evidence="1">
    <location>
        <begin position="48"/>
        <end position="64"/>
    </location>
</feature>
<evidence type="ECO:0000313" key="2">
    <source>
        <dbReference type="EMBL" id="KAF9539626.1"/>
    </source>
</evidence>
<name>A0A9P6JZR6_9FUNG</name>
<gene>
    <name evidence="2" type="ORF">EC957_005181</name>
</gene>